<organism evidence="1 2">
    <name type="scientific">Rhodopirellula baltica WH47</name>
    <dbReference type="NCBI Taxonomy" id="991778"/>
    <lineage>
        <taxon>Bacteria</taxon>
        <taxon>Pseudomonadati</taxon>
        <taxon>Planctomycetota</taxon>
        <taxon>Planctomycetia</taxon>
        <taxon>Pirellulales</taxon>
        <taxon>Pirellulaceae</taxon>
        <taxon>Rhodopirellula</taxon>
    </lineage>
</organism>
<name>F2AVY0_RHOBT</name>
<comment type="caution">
    <text evidence="1">The sequence shown here is derived from an EMBL/GenBank/DDBJ whole genome shotgun (WGS) entry which is preliminary data.</text>
</comment>
<evidence type="ECO:0000313" key="1">
    <source>
        <dbReference type="EMBL" id="EGF26172.1"/>
    </source>
</evidence>
<sequence>MLVAVTNPWPIHDGRSLYREFRLNQLTACGRESLRGNSWKRFRVLEDIGCLTNCVLF</sequence>
<gene>
    <name evidence="1" type="ORF">RBWH47_04224</name>
</gene>
<dbReference type="EMBL" id="AFAR01000191">
    <property type="protein sequence ID" value="EGF26172.1"/>
    <property type="molecule type" value="Genomic_DNA"/>
</dbReference>
<reference evidence="1 2" key="1">
    <citation type="journal article" date="2013" name="Mar. Genomics">
        <title>Expression of sulfatases in Rhodopirellula baltica and the diversity of sulfatases in the genus Rhodopirellula.</title>
        <authorList>
            <person name="Wegner C.E."/>
            <person name="Richter-Heitmann T."/>
            <person name="Klindworth A."/>
            <person name="Klockow C."/>
            <person name="Richter M."/>
            <person name="Achstetter T."/>
            <person name="Glockner F.O."/>
            <person name="Harder J."/>
        </authorList>
    </citation>
    <scope>NUCLEOTIDE SEQUENCE [LARGE SCALE GENOMIC DNA]</scope>
    <source>
        <strain evidence="1 2">WH47</strain>
    </source>
</reference>
<protein>
    <submittedName>
        <fullName evidence="1">Uncharacterized protein</fullName>
    </submittedName>
</protein>
<dbReference type="AlphaFoldDB" id="F2AVY0"/>
<proteinExistence type="predicted"/>
<evidence type="ECO:0000313" key="2">
    <source>
        <dbReference type="Proteomes" id="UP000006222"/>
    </source>
</evidence>
<accession>F2AVY0</accession>
<dbReference type="Proteomes" id="UP000006222">
    <property type="component" value="Unassembled WGS sequence"/>
</dbReference>